<dbReference type="Pfam" id="PF01061">
    <property type="entry name" value="ABC2_membrane"/>
    <property type="match status" value="1"/>
</dbReference>
<dbReference type="InterPro" id="IPR003593">
    <property type="entry name" value="AAA+_ATPase"/>
</dbReference>
<keyword evidence="3 8" id="KW-0812">Transmembrane</keyword>
<dbReference type="GO" id="GO:0016887">
    <property type="term" value="F:ATP hydrolysis activity"/>
    <property type="evidence" value="ECO:0007669"/>
    <property type="project" value="InterPro"/>
</dbReference>
<evidence type="ECO:0000256" key="3">
    <source>
        <dbReference type="ARBA" id="ARBA00022692"/>
    </source>
</evidence>
<dbReference type="InterPro" id="IPR027417">
    <property type="entry name" value="P-loop_NTPase"/>
</dbReference>
<evidence type="ECO:0000256" key="5">
    <source>
        <dbReference type="ARBA" id="ARBA00022840"/>
    </source>
</evidence>
<keyword evidence="5" id="KW-0067">ATP-binding</keyword>
<evidence type="ECO:0000256" key="4">
    <source>
        <dbReference type="ARBA" id="ARBA00022741"/>
    </source>
</evidence>
<dbReference type="Proteomes" id="UP000054498">
    <property type="component" value="Unassembled WGS sequence"/>
</dbReference>
<dbReference type="GO" id="GO:0016020">
    <property type="term" value="C:membrane"/>
    <property type="evidence" value="ECO:0007669"/>
    <property type="project" value="UniProtKB-SubCell"/>
</dbReference>
<keyword evidence="7 8" id="KW-0472">Membrane</keyword>
<protein>
    <recommendedName>
        <fullName evidence="9">ABC transporter domain-containing protein</fullName>
    </recommendedName>
</protein>
<evidence type="ECO:0000256" key="8">
    <source>
        <dbReference type="SAM" id="Phobius"/>
    </source>
</evidence>
<organism evidence="10 11">
    <name type="scientific">Monoraphidium neglectum</name>
    <dbReference type="NCBI Taxonomy" id="145388"/>
    <lineage>
        <taxon>Eukaryota</taxon>
        <taxon>Viridiplantae</taxon>
        <taxon>Chlorophyta</taxon>
        <taxon>core chlorophytes</taxon>
        <taxon>Chlorophyceae</taxon>
        <taxon>CS clade</taxon>
        <taxon>Sphaeropleales</taxon>
        <taxon>Selenastraceae</taxon>
        <taxon>Monoraphidium</taxon>
    </lineage>
</organism>
<dbReference type="GO" id="GO:0071944">
    <property type="term" value="C:cell periphery"/>
    <property type="evidence" value="ECO:0007669"/>
    <property type="project" value="UniProtKB-ARBA"/>
</dbReference>
<evidence type="ECO:0000313" key="11">
    <source>
        <dbReference type="Proteomes" id="UP000054498"/>
    </source>
</evidence>
<dbReference type="GO" id="GO:0005524">
    <property type="term" value="F:ATP binding"/>
    <property type="evidence" value="ECO:0007669"/>
    <property type="project" value="UniProtKB-KW"/>
</dbReference>
<comment type="subcellular location">
    <subcellularLocation>
        <location evidence="1">Membrane</location>
        <topology evidence="1">Multi-pass membrane protein</topology>
    </subcellularLocation>
</comment>
<keyword evidence="2" id="KW-0813">Transport</keyword>
<feature type="domain" description="ABC transporter" evidence="9">
    <location>
        <begin position="1"/>
        <end position="210"/>
    </location>
</feature>
<feature type="transmembrane region" description="Helical" evidence="8">
    <location>
        <begin position="451"/>
        <end position="471"/>
    </location>
</feature>
<dbReference type="InterPro" id="IPR003439">
    <property type="entry name" value="ABC_transporter-like_ATP-bd"/>
</dbReference>
<keyword evidence="6 8" id="KW-1133">Transmembrane helix</keyword>
<evidence type="ECO:0000256" key="2">
    <source>
        <dbReference type="ARBA" id="ARBA00022448"/>
    </source>
</evidence>
<dbReference type="AlphaFoldDB" id="A0A0D2KQD1"/>
<dbReference type="RefSeq" id="XP_013896843.1">
    <property type="nucleotide sequence ID" value="XM_014041389.1"/>
</dbReference>
<evidence type="ECO:0000256" key="6">
    <source>
        <dbReference type="ARBA" id="ARBA00022989"/>
    </source>
</evidence>
<dbReference type="Gene3D" id="3.40.50.300">
    <property type="entry name" value="P-loop containing nucleotide triphosphate hydrolases"/>
    <property type="match status" value="1"/>
</dbReference>
<dbReference type="GO" id="GO:0140359">
    <property type="term" value="F:ABC-type transporter activity"/>
    <property type="evidence" value="ECO:0007669"/>
    <property type="project" value="InterPro"/>
</dbReference>
<evidence type="ECO:0000256" key="7">
    <source>
        <dbReference type="ARBA" id="ARBA00023136"/>
    </source>
</evidence>
<accession>A0A0D2KQD1</accession>
<proteinExistence type="predicted"/>
<keyword evidence="11" id="KW-1185">Reference proteome</keyword>
<dbReference type="SUPFAM" id="SSF52540">
    <property type="entry name" value="P-loop containing nucleoside triphosphate hydrolases"/>
    <property type="match status" value="1"/>
</dbReference>
<dbReference type="SMART" id="SM00382">
    <property type="entry name" value="AAA"/>
    <property type="match status" value="1"/>
</dbReference>
<keyword evidence="4" id="KW-0547">Nucleotide-binding</keyword>
<evidence type="ECO:0000313" key="10">
    <source>
        <dbReference type="EMBL" id="KIY97823.1"/>
    </source>
</evidence>
<feature type="transmembrane region" description="Helical" evidence="8">
    <location>
        <begin position="483"/>
        <end position="505"/>
    </location>
</feature>
<dbReference type="PROSITE" id="PS50893">
    <property type="entry name" value="ABC_TRANSPORTER_2"/>
    <property type="match status" value="1"/>
</dbReference>
<reference evidence="10 11" key="1">
    <citation type="journal article" date="2013" name="BMC Genomics">
        <title>Reconstruction of the lipid metabolism for the microalga Monoraphidium neglectum from its genome sequence reveals characteristics suitable for biofuel production.</title>
        <authorList>
            <person name="Bogen C."/>
            <person name="Al-Dilaimi A."/>
            <person name="Albersmeier A."/>
            <person name="Wichmann J."/>
            <person name="Grundmann M."/>
            <person name="Rupp O."/>
            <person name="Lauersen K.J."/>
            <person name="Blifernez-Klassen O."/>
            <person name="Kalinowski J."/>
            <person name="Goesmann A."/>
            <person name="Mussgnug J.H."/>
            <person name="Kruse O."/>
        </authorList>
    </citation>
    <scope>NUCLEOTIDE SEQUENCE [LARGE SCALE GENOMIC DNA]</scope>
    <source>
        <strain evidence="10 11">SAG 48.87</strain>
    </source>
</reference>
<dbReference type="KEGG" id="mng:MNEG_10141"/>
<name>A0A0D2KQD1_9CHLO</name>
<dbReference type="GeneID" id="25727274"/>
<dbReference type="PANTHER" id="PTHR19241">
    <property type="entry name" value="ATP-BINDING CASSETTE TRANSPORTER"/>
    <property type="match status" value="1"/>
</dbReference>
<sequence length="605" mass="63465">MGSSGAGKTTMMDVIAGRKTVGRTTGAITINGRPKDPESFARLTGYVEQTDVHVPLQTVGEALRFAAALRLPAGFSSQEREELVRVVAGLVELGPLEGCLVGTPGASGLSAEQRKRLTIGVELVTNPSVIFMDEPSSGLDARAAAVVMGVVRTIADSGRTVVCTIHQPSAAIFASFDDLLLLRRGGAVVYNGAAAGVVPYLSRYAPAPAAGRNPAGWMLEVVAALAPGSRAGMGAGEAPPDAAAAAAAVDLAEEYERSGMVEAAARRASEAAASAAAAAGSEQTPRDEEAAARAWDEVEAAGSSAQPCSGAAAPGAWVQFSALLQRNLLGYWRNPGHNIPRYLITLAMALLIGTVEFGKSRREQLTDARGVQNAMGSMYMIVISLAFEAAFESQSGMAQERSVYARERAARTYGPGPYLAAQALVEAPFLAPQTLLYTAVLYPLVGLRPDAGGFFFALLVVFLSAACMILLSQALVHVTPAPYLASLLLSVIGGSLFNVLCGFMAPLPTLPAWWRWFYYSNPLAYSLYAISADQLGSEEQLMASPLQVGGLIPVKEHLSAVFGIQAGGRGVFPGEWGAVGMLGVLSALYFCCSYLGLRFLQHQKR</sequence>
<evidence type="ECO:0000256" key="1">
    <source>
        <dbReference type="ARBA" id="ARBA00004141"/>
    </source>
</evidence>
<dbReference type="Pfam" id="PF00005">
    <property type="entry name" value="ABC_tran"/>
    <property type="match status" value="1"/>
</dbReference>
<evidence type="ECO:0000259" key="9">
    <source>
        <dbReference type="PROSITE" id="PS50893"/>
    </source>
</evidence>
<dbReference type="OrthoDB" id="66620at2759"/>
<feature type="transmembrane region" description="Helical" evidence="8">
    <location>
        <begin position="576"/>
        <end position="597"/>
    </location>
</feature>
<gene>
    <name evidence="10" type="ORF">MNEG_10141</name>
</gene>
<dbReference type="InterPro" id="IPR013525">
    <property type="entry name" value="ABC2_TM"/>
</dbReference>
<dbReference type="EMBL" id="KK102415">
    <property type="protein sequence ID" value="KIY97823.1"/>
    <property type="molecule type" value="Genomic_DNA"/>
</dbReference>